<keyword evidence="3" id="KW-1185">Reference proteome</keyword>
<accession>A0A6L6YG91</accession>
<dbReference type="AlphaFoldDB" id="A0A6L6YG91"/>
<evidence type="ECO:0000256" key="1">
    <source>
        <dbReference type="SAM" id="Phobius"/>
    </source>
</evidence>
<reference evidence="2 3" key="1">
    <citation type="submission" date="2019-12" db="EMBL/GenBank/DDBJ databases">
        <title>Microbes associate with the intestines of laboratory mice.</title>
        <authorList>
            <person name="Navarre W."/>
            <person name="Wong E."/>
        </authorList>
    </citation>
    <scope>NUCLEOTIDE SEQUENCE [LARGE SCALE GENOMIC DNA]</scope>
    <source>
        <strain evidence="2 3">NM82_D38</strain>
    </source>
</reference>
<keyword evidence="1" id="KW-0472">Membrane</keyword>
<organism evidence="2 3">
    <name type="scientific">Parasutterella muris</name>
    <dbReference type="NCBI Taxonomy" id="2565572"/>
    <lineage>
        <taxon>Bacteria</taxon>
        <taxon>Pseudomonadati</taxon>
        <taxon>Pseudomonadota</taxon>
        <taxon>Betaproteobacteria</taxon>
        <taxon>Burkholderiales</taxon>
        <taxon>Sutterellaceae</taxon>
        <taxon>Parasutterella</taxon>
    </lineage>
</organism>
<protein>
    <submittedName>
        <fullName evidence="2">Uncharacterized protein</fullName>
    </submittedName>
</protein>
<evidence type="ECO:0000313" key="2">
    <source>
        <dbReference type="EMBL" id="MVX56626.1"/>
    </source>
</evidence>
<proteinExistence type="predicted"/>
<dbReference type="EMBL" id="WSRP01000013">
    <property type="protein sequence ID" value="MVX56626.1"/>
    <property type="molecule type" value="Genomic_DNA"/>
</dbReference>
<keyword evidence="1" id="KW-0812">Transmembrane</keyword>
<dbReference type="RefSeq" id="WP_160335060.1">
    <property type="nucleotide sequence ID" value="NZ_CALPCR010000001.1"/>
</dbReference>
<name>A0A6L6YG91_9BURK</name>
<sequence>MDLVTLLLVGIFGSAFLVFYSYLLGLFLLPLVVLLLCAVLIICYEGLGALIEANPAWLEYFGYFLGYIIVIWLFSKTKIYKRMNDWLIEKLARMY</sequence>
<feature type="transmembrane region" description="Helical" evidence="1">
    <location>
        <begin position="6"/>
        <end position="24"/>
    </location>
</feature>
<dbReference type="Proteomes" id="UP000472580">
    <property type="component" value="Unassembled WGS sequence"/>
</dbReference>
<feature type="transmembrane region" description="Helical" evidence="1">
    <location>
        <begin position="31"/>
        <end position="51"/>
    </location>
</feature>
<gene>
    <name evidence="2" type="ORF">E5987_05315</name>
</gene>
<feature type="transmembrane region" description="Helical" evidence="1">
    <location>
        <begin position="57"/>
        <end position="74"/>
    </location>
</feature>
<comment type="caution">
    <text evidence="2">The sequence shown here is derived from an EMBL/GenBank/DDBJ whole genome shotgun (WGS) entry which is preliminary data.</text>
</comment>
<keyword evidence="1" id="KW-1133">Transmembrane helix</keyword>
<evidence type="ECO:0000313" key="3">
    <source>
        <dbReference type="Proteomes" id="UP000472580"/>
    </source>
</evidence>